<evidence type="ECO:0000313" key="1">
    <source>
        <dbReference type="EMBL" id="QNO13425.1"/>
    </source>
</evidence>
<dbReference type="EMBL" id="CP058559">
    <property type="protein sequence ID" value="QNO13425.1"/>
    <property type="molecule type" value="Genomic_DNA"/>
</dbReference>
<evidence type="ECO:0000313" key="2">
    <source>
        <dbReference type="Proteomes" id="UP000516160"/>
    </source>
</evidence>
<dbReference type="Pfam" id="PF13366">
    <property type="entry name" value="PDDEXK_3"/>
    <property type="match status" value="1"/>
</dbReference>
<sequence>MLLYEKLSGQIINAAIEVHSILGTGLLEKSYERALIHELSIRGLKCINQVPIKLEYKNIDIGQYFADIIVEDKIILELKCVSTLNNEHMAQTIHYVNTTNYNLALLINFGSKKLEFKRILKTTD</sequence>
<dbReference type="KEGG" id="acae:HYG86_00870"/>
<dbReference type="InterPro" id="IPR026350">
    <property type="entry name" value="GxxExxY"/>
</dbReference>
<dbReference type="RefSeq" id="WP_213167092.1">
    <property type="nucleotide sequence ID" value="NZ_CP058559.1"/>
</dbReference>
<organism evidence="1 2">
    <name type="scientific">Alkalicella caledoniensis</name>
    <dbReference type="NCBI Taxonomy" id="2731377"/>
    <lineage>
        <taxon>Bacteria</taxon>
        <taxon>Bacillati</taxon>
        <taxon>Bacillota</taxon>
        <taxon>Clostridia</taxon>
        <taxon>Eubacteriales</taxon>
        <taxon>Proteinivoracaceae</taxon>
        <taxon>Alkalicella</taxon>
    </lineage>
</organism>
<reference evidence="1 2" key="1">
    <citation type="submission" date="2020-07" db="EMBL/GenBank/DDBJ databases">
        <title>Alkalicella. sp. LB2 genome.</title>
        <authorList>
            <person name="Postec A."/>
            <person name="Quemeneur M."/>
        </authorList>
    </citation>
    <scope>NUCLEOTIDE SEQUENCE [LARGE SCALE GENOMIC DNA]</scope>
    <source>
        <strain evidence="1 2">LB2</strain>
    </source>
</reference>
<proteinExistence type="predicted"/>
<accession>A0A7G9W413</accession>
<keyword evidence="2" id="KW-1185">Reference proteome</keyword>
<name>A0A7G9W413_ALKCA</name>
<dbReference type="Proteomes" id="UP000516160">
    <property type="component" value="Chromosome"/>
</dbReference>
<dbReference type="AlphaFoldDB" id="A0A7G9W413"/>
<protein>
    <submittedName>
        <fullName evidence="1">GxxExxY protein</fullName>
    </submittedName>
</protein>
<gene>
    <name evidence="1" type="ORF">HYG86_00870</name>
</gene>
<dbReference type="NCBIfam" id="TIGR04256">
    <property type="entry name" value="GxxExxY"/>
    <property type="match status" value="1"/>
</dbReference>